<organism evidence="2 3">
    <name type="scientific">Botrytis paeoniae</name>
    <dbReference type="NCBI Taxonomy" id="278948"/>
    <lineage>
        <taxon>Eukaryota</taxon>
        <taxon>Fungi</taxon>
        <taxon>Dikarya</taxon>
        <taxon>Ascomycota</taxon>
        <taxon>Pezizomycotina</taxon>
        <taxon>Leotiomycetes</taxon>
        <taxon>Helotiales</taxon>
        <taxon>Sclerotiniaceae</taxon>
        <taxon>Botrytis</taxon>
    </lineage>
</organism>
<comment type="caution">
    <text evidence="2">The sequence shown here is derived from an EMBL/GenBank/DDBJ whole genome shotgun (WGS) entry which is preliminary data.</text>
</comment>
<dbReference type="PANTHER" id="PTHR35910:SF1">
    <property type="entry name" value="2EXR DOMAIN-CONTAINING PROTEIN"/>
    <property type="match status" value="1"/>
</dbReference>
<dbReference type="PANTHER" id="PTHR35910">
    <property type="entry name" value="2EXR DOMAIN-CONTAINING PROTEIN"/>
    <property type="match status" value="1"/>
</dbReference>
<proteinExistence type="predicted"/>
<evidence type="ECO:0000313" key="2">
    <source>
        <dbReference type="EMBL" id="TGO25477.1"/>
    </source>
</evidence>
<protein>
    <recommendedName>
        <fullName evidence="1">2EXR domain-containing protein</fullName>
    </recommendedName>
</protein>
<dbReference type="EMBL" id="PQXI01000079">
    <property type="protein sequence ID" value="TGO25477.1"/>
    <property type="molecule type" value="Genomic_DNA"/>
</dbReference>
<name>A0A4Z1FUS6_9HELO</name>
<dbReference type="InterPro" id="IPR045518">
    <property type="entry name" value="2EXR"/>
</dbReference>
<keyword evidence="3" id="KW-1185">Reference proteome</keyword>
<feature type="domain" description="2EXR" evidence="1">
    <location>
        <begin position="28"/>
        <end position="131"/>
    </location>
</feature>
<evidence type="ECO:0000313" key="3">
    <source>
        <dbReference type="Proteomes" id="UP000297910"/>
    </source>
</evidence>
<gene>
    <name evidence="2" type="ORF">BPAE_0079g00240</name>
</gene>
<dbReference type="Pfam" id="PF20150">
    <property type="entry name" value="2EXR"/>
    <property type="match status" value="1"/>
</dbReference>
<evidence type="ECO:0000259" key="1">
    <source>
        <dbReference type="Pfam" id="PF20150"/>
    </source>
</evidence>
<dbReference type="Proteomes" id="UP000297910">
    <property type="component" value="Unassembled WGS sequence"/>
</dbReference>
<accession>A0A4Z1FUS6</accession>
<dbReference type="AlphaFoldDB" id="A0A4Z1FUS6"/>
<sequence>MFLQSGKSQLANLPSKPLIFVPDPPEEFTQFSRLPLELRRKIWGFAALSHPRVFELVWCSSEDELHQLFKVSKQTNRVPPIMEVNREACEEGMHIFEKRVFNNCNINIGSPFEVEGEKPQCTWFNPDLNTIYFGENTCIRTVADFFDLCWQMKLPKIAFAMNKHVHHSCDCNWNPGDWNFVHNMLTCLQMLHGRARKDANSSMFPGSPSTREVFIVIPSFVYRFEAGEMLNTATLRYSVRCYLCEGGQRVGAIWANEIRMERGKKIRHDGFTLSSEDCAKITMGTFLEDLKLRTGVDIGIGFCSDSDDFPGRYKMVNEAGLLNGTDEGIKECTVRIMARVMNRE</sequence>
<reference evidence="2 3" key="1">
    <citation type="submission" date="2017-12" db="EMBL/GenBank/DDBJ databases">
        <title>Comparative genomics of Botrytis spp.</title>
        <authorList>
            <person name="Valero-Jimenez C.A."/>
            <person name="Tapia P."/>
            <person name="Veloso J."/>
            <person name="Silva-Moreno E."/>
            <person name="Staats M."/>
            <person name="Valdes J.H."/>
            <person name="Van Kan J.A.L."/>
        </authorList>
    </citation>
    <scope>NUCLEOTIDE SEQUENCE [LARGE SCALE GENOMIC DNA]</scope>
    <source>
        <strain evidence="2 3">Bp0003</strain>
    </source>
</reference>